<feature type="site" description="Transition state stabilizer" evidence="8">
    <location>
        <position position="206"/>
    </location>
</feature>
<evidence type="ECO:0000256" key="4">
    <source>
        <dbReference type="ARBA" id="ARBA00022679"/>
    </source>
</evidence>
<comment type="pathway">
    <text evidence="1 9">Bacterial outer membrane biogenesis; LPS core biosynthesis.</text>
</comment>
<dbReference type="Gene3D" id="3.40.50.11720">
    <property type="entry name" value="3-Deoxy-D-manno-octulosonic-acid transferase, N-terminal domain"/>
    <property type="match status" value="1"/>
</dbReference>
<evidence type="ECO:0000256" key="1">
    <source>
        <dbReference type="ARBA" id="ARBA00004713"/>
    </source>
</evidence>
<protein>
    <recommendedName>
        <fullName evidence="3 9">3-deoxy-D-manno-octulosonic acid transferase</fullName>
        <shortName evidence="9">Kdo transferase</shortName>
        <ecNumber evidence="2 9">2.4.99.12</ecNumber>
    </recommendedName>
    <alternativeName>
        <fullName evidence="5 9">Lipid IV(A) 3-deoxy-D-manno-octulosonic acid transferase</fullName>
    </alternativeName>
</protein>
<dbReference type="GO" id="GO:0043842">
    <property type="term" value="F:Kdo transferase activity"/>
    <property type="evidence" value="ECO:0007669"/>
    <property type="project" value="UniProtKB-EC"/>
</dbReference>
<feature type="domain" description="3-deoxy-D-manno-octulosonic-acid transferase N-terminal" evidence="10">
    <location>
        <begin position="33"/>
        <end position="208"/>
    </location>
</feature>
<dbReference type="InterPro" id="IPR007507">
    <property type="entry name" value="Glycos_transf_N"/>
</dbReference>
<dbReference type="GO" id="GO:0005886">
    <property type="term" value="C:plasma membrane"/>
    <property type="evidence" value="ECO:0007669"/>
    <property type="project" value="UniProtKB-SubCell"/>
</dbReference>
<dbReference type="SUPFAM" id="SSF53756">
    <property type="entry name" value="UDP-Glycosyltransferase/glycogen phosphorylase"/>
    <property type="match status" value="1"/>
</dbReference>
<dbReference type="InterPro" id="IPR039901">
    <property type="entry name" value="Kdotransferase"/>
</dbReference>
<dbReference type="EMBL" id="PNIE01000023">
    <property type="protein sequence ID" value="PMP63992.1"/>
    <property type="molecule type" value="Genomic_DNA"/>
</dbReference>
<evidence type="ECO:0000256" key="3">
    <source>
        <dbReference type="ARBA" id="ARBA00019077"/>
    </source>
</evidence>
<comment type="function">
    <text evidence="9">Involved in lipopolysaccharide (LPS) biosynthesis. Catalyzes the transfer of 3-deoxy-D-manno-octulosonate (Kdo) residue(s) from CMP-Kdo to lipid IV(A), the tetraacyldisaccharide-1,4'-bisphosphate precursor of lipid A.</text>
</comment>
<dbReference type="AlphaFoldDB" id="A0A2N7PKS6"/>
<keyword evidence="9" id="KW-0448">Lipopolysaccharide biosynthesis</keyword>
<dbReference type="EC" id="2.4.99.12" evidence="2 9"/>
<dbReference type="Proteomes" id="UP000235731">
    <property type="component" value="Unassembled WGS sequence"/>
</dbReference>
<comment type="subcellular location">
    <subcellularLocation>
        <location evidence="9">Cell membrane</location>
    </subcellularLocation>
</comment>
<evidence type="ECO:0000313" key="12">
    <source>
        <dbReference type="Proteomes" id="UP000235731"/>
    </source>
</evidence>
<feature type="active site" description="Proton acceptor" evidence="7">
    <location>
        <position position="61"/>
    </location>
</feature>
<evidence type="ECO:0000256" key="8">
    <source>
        <dbReference type="PIRSR" id="PIRSR639901-2"/>
    </source>
</evidence>
<keyword evidence="9" id="KW-1003">Cell membrane</keyword>
<evidence type="ECO:0000256" key="6">
    <source>
        <dbReference type="ARBA" id="ARBA00049183"/>
    </source>
</evidence>
<dbReference type="PANTHER" id="PTHR42755:SF1">
    <property type="entry name" value="3-DEOXY-D-MANNO-OCTULOSONIC ACID TRANSFERASE, MITOCHONDRIAL-RELATED"/>
    <property type="match status" value="1"/>
</dbReference>
<evidence type="ECO:0000256" key="2">
    <source>
        <dbReference type="ARBA" id="ARBA00012621"/>
    </source>
</evidence>
<dbReference type="GO" id="GO:0009244">
    <property type="term" value="P:lipopolysaccharide core region biosynthetic process"/>
    <property type="evidence" value="ECO:0007669"/>
    <property type="project" value="UniProtKB-UniRule"/>
</dbReference>
<dbReference type="Gene3D" id="3.40.50.2000">
    <property type="entry name" value="Glycogen Phosphorylase B"/>
    <property type="match status" value="1"/>
</dbReference>
<evidence type="ECO:0000259" key="10">
    <source>
        <dbReference type="Pfam" id="PF04413"/>
    </source>
</evidence>
<comment type="caution">
    <text evidence="11">The sequence shown here is derived from an EMBL/GenBank/DDBJ whole genome shotgun (WGS) entry which is preliminary data.</text>
</comment>
<keyword evidence="9" id="KW-0472">Membrane</keyword>
<dbReference type="Pfam" id="PF04413">
    <property type="entry name" value="Glycos_transf_N"/>
    <property type="match status" value="1"/>
</dbReference>
<dbReference type="InterPro" id="IPR038107">
    <property type="entry name" value="Glycos_transf_N_sf"/>
</dbReference>
<comment type="similarity">
    <text evidence="9">Belongs to the glycosyltransferase group 1 family.</text>
</comment>
<name>A0A2N7PKS6_9BACT</name>
<reference evidence="11 12" key="1">
    <citation type="submission" date="2018-01" db="EMBL/GenBank/DDBJ databases">
        <title>Metagenomic assembled genomes from two thermal pools in the Uzon Caldera, Kamchatka, Russia.</title>
        <authorList>
            <person name="Wilkins L."/>
            <person name="Ettinger C."/>
        </authorList>
    </citation>
    <scope>NUCLEOTIDE SEQUENCE [LARGE SCALE GENOMIC DNA]</scope>
    <source>
        <strain evidence="11">ZAV-15</strain>
    </source>
</reference>
<accession>A0A2N7PKS6</accession>
<evidence type="ECO:0000256" key="7">
    <source>
        <dbReference type="PIRSR" id="PIRSR639901-1"/>
    </source>
</evidence>
<dbReference type="GO" id="GO:0009245">
    <property type="term" value="P:lipid A biosynthetic process"/>
    <property type="evidence" value="ECO:0007669"/>
    <property type="project" value="TreeGrafter"/>
</dbReference>
<comment type="catalytic activity">
    <reaction evidence="6 9">
        <text>lipid IVA (E. coli) + CMP-3-deoxy-beta-D-manno-octulosonate = alpha-Kdo-(2-&gt;6)-lipid IVA (E. coli) + CMP + H(+)</text>
        <dbReference type="Rhea" id="RHEA:28066"/>
        <dbReference type="ChEBI" id="CHEBI:15378"/>
        <dbReference type="ChEBI" id="CHEBI:58603"/>
        <dbReference type="ChEBI" id="CHEBI:60364"/>
        <dbReference type="ChEBI" id="CHEBI:60377"/>
        <dbReference type="ChEBI" id="CHEBI:85987"/>
        <dbReference type="EC" id="2.4.99.12"/>
    </reaction>
</comment>
<evidence type="ECO:0000256" key="9">
    <source>
        <dbReference type="RuleBase" id="RU365103"/>
    </source>
</evidence>
<dbReference type="PANTHER" id="PTHR42755">
    <property type="entry name" value="3-DEOXY-MANNO-OCTULOSONATE CYTIDYLYLTRANSFERASE"/>
    <property type="match status" value="1"/>
</dbReference>
<keyword evidence="4 9" id="KW-0808">Transferase</keyword>
<gene>
    <name evidence="11" type="ORF">C0197_01475</name>
</gene>
<evidence type="ECO:0000256" key="5">
    <source>
        <dbReference type="ARBA" id="ARBA00031445"/>
    </source>
</evidence>
<proteinExistence type="inferred from homology"/>
<sequence length="415" mass="47979">MFKLYSLLYLLGFLFYLPKEILKRKNQEPFKWLREKLGMIEPPAFEIKRPVIWIHAVSVGEVLAVSPLIELLSKTYNIVLTTITLTGREVAKKRLKDLPVKIYYLPLDLKLPLLNFLKKTEAKVLLITETELWPNLIDTISKKIPVALINGRITERSFKRYKLFKFFFKPLLNRLKFLAVQEEIYAERFKALGVNSEKIKIVGNLKFDLSIPERDFKELEALPKPIIIAGSTHYPEEKIILQSFLKAVNKGTLIIVPRHPERFREVEEIILSQINSEVDYLRYTTLKHLSLSSLKSQVVLLFDEMGVLSSLYKIGNLAIIGGSFIPHGGQNPLEAIYWKKPVITGPHMENFPFIKEFVKEKAIIETPAKNLPQVLKSLFENEKLMQNMAEKAYKLFLSKRGALERTKNLIDELLC</sequence>
<evidence type="ECO:0000313" key="11">
    <source>
        <dbReference type="EMBL" id="PMP63992.1"/>
    </source>
</evidence>
<dbReference type="UniPathway" id="UPA00958"/>
<organism evidence="11 12">
    <name type="scientific">Caldimicrobium thiodismutans</name>
    <dbReference type="NCBI Taxonomy" id="1653476"/>
    <lineage>
        <taxon>Bacteria</taxon>
        <taxon>Pseudomonadati</taxon>
        <taxon>Thermodesulfobacteriota</taxon>
        <taxon>Thermodesulfobacteria</taxon>
        <taxon>Thermodesulfobacteriales</taxon>
        <taxon>Thermodesulfobacteriaceae</taxon>
        <taxon>Caldimicrobium</taxon>
    </lineage>
</organism>
<feature type="site" description="Transition state stabilizer" evidence="8">
    <location>
        <position position="129"/>
    </location>
</feature>